<evidence type="ECO:0000313" key="2">
    <source>
        <dbReference type="EMBL" id="MFC3879299.1"/>
    </source>
</evidence>
<evidence type="ECO:0008006" key="4">
    <source>
        <dbReference type="Google" id="ProtNLM"/>
    </source>
</evidence>
<protein>
    <recommendedName>
        <fullName evidence="4">GWxTD domain-containing protein</fullName>
    </recommendedName>
</protein>
<dbReference type="EMBL" id="JBHRZS010000006">
    <property type="protein sequence ID" value="MFC3879299.1"/>
    <property type="molecule type" value="Genomic_DNA"/>
</dbReference>
<feature type="signal peptide" evidence="1">
    <location>
        <begin position="1"/>
        <end position="21"/>
    </location>
</feature>
<accession>A0ABV8ARG6</accession>
<comment type="caution">
    <text evidence="2">The sequence shown here is derived from an EMBL/GenBank/DDBJ whole genome shotgun (WGS) entry which is preliminary data.</text>
</comment>
<feature type="chain" id="PRO_5045141204" description="GWxTD domain-containing protein" evidence="1">
    <location>
        <begin position="22"/>
        <end position="540"/>
    </location>
</feature>
<organism evidence="2 3">
    <name type="scientific">Algoriphagus namhaensis</name>
    <dbReference type="NCBI Taxonomy" id="915353"/>
    <lineage>
        <taxon>Bacteria</taxon>
        <taxon>Pseudomonadati</taxon>
        <taxon>Bacteroidota</taxon>
        <taxon>Cytophagia</taxon>
        <taxon>Cytophagales</taxon>
        <taxon>Cyclobacteriaceae</taxon>
        <taxon>Algoriphagus</taxon>
    </lineage>
</organism>
<keyword evidence="1" id="KW-0732">Signal</keyword>
<sequence>MKYSIFVLYLLLVGFGSGAFAQSDSSSLAVESISFSIPKTIYFGGERIWVDLAVESDASASRSQIAYVELLNRYNESVAIAKIPLNDGKALNFLRLPNSLPSDHYLLRVFTRVSAYLDISGGLKQQFITVFNPEIPPRVEASRDTFDGSQESSLIVLSSPSGKAAEVFSLQVNAGTDELLEVKVAALNPFLPKHEQLASMELYQPLGDRTLVPELFGHVVEGFVDVAELDTTQLYYLSIHGEKSALFTDRPDSKGGLYFDTGGIRNWRFMIAQALGNQSLVNLTIVSSAPQTKFLPGFTFPELIITPQDEALLRSLLLGGQIEGYFSQEYTSESFPVVTGFVQDQTYMLDDYTRFDKVETVIKEYVPEVSVKTIDKKKEFRVIDLVRGTIFDSNPLMIVDAMPIFDSDLLAKHNPEGFQKLEILSRSFFLNEEEFPGVLSFSSYNNDFGGFPIPSNGVYLDYQGLQFEVNETENLFSFLEEDRLDDWRTILYWSSSQQGKPNTALELKLPELTLTYQVEVRLRSASGENRTERKTFQVTK</sequence>
<dbReference type="RefSeq" id="WP_377903600.1">
    <property type="nucleotide sequence ID" value="NZ_JBHRZS010000006.1"/>
</dbReference>
<evidence type="ECO:0000313" key="3">
    <source>
        <dbReference type="Proteomes" id="UP001595805"/>
    </source>
</evidence>
<evidence type="ECO:0000256" key="1">
    <source>
        <dbReference type="SAM" id="SignalP"/>
    </source>
</evidence>
<dbReference type="Proteomes" id="UP001595805">
    <property type="component" value="Unassembled WGS sequence"/>
</dbReference>
<name>A0ABV8ARG6_9BACT</name>
<proteinExistence type="predicted"/>
<keyword evidence="3" id="KW-1185">Reference proteome</keyword>
<reference evidence="3" key="1">
    <citation type="journal article" date="2019" name="Int. J. Syst. Evol. Microbiol.">
        <title>The Global Catalogue of Microorganisms (GCM) 10K type strain sequencing project: providing services to taxonomists for standard genome sequencing and annotation.</title>
        <authorList>
            <consortium name="The Broad Institute Genomics Platform"/>
            <consortium name="The Broad Institute Genome Sequencing Center for Infectious Disease"/>
            <person name="Wu L."/>
            <person name="Ma J."/>
        </authorList>
    </citation>
    <scope>NUCLEOTIDE SEQUENCE [LARGE SCALE GENOMIC DNA]</scope>
    <source>
        <strain evidence="3">CCUG 60523</strain>
    </source>
</reference>
<gene>
    <name evidence="2" type="ORF">ACFOSV_03885</name>
</gene>